<dbReference type="AlphaFoldDB" id="A0A540VGD5"/>
<dbReference type="RefSeq" id="WP_141610030.1">
    <property type="nucleotide sequence ID" value="NZ_VIGC02000011.1"/>
</dbReference>
<dbReference type="GO" id="GO:0000030">
    <property type="term" value="F:mannosyltransferase activity"/>
    <property type="evidence" value="ECO:0007669"/>
    <property type="project" value="InterPro"/>
</dbReference>
<feature type="transmembrane region" description="Helical" evidence="8">
    <location>
        <begin position="384"/>
        <end position="402"/>
    </location>
</feature>
<proteinExistence type="predicted"/>
<feature type="transmembrane region" description="Helical" evidence="8">
    <location>
        <begin position="355"/>
        <end position="372"/>
    </location>
</feature>
<dbReference type="Proteomes" id="UP000317371">
    <property type="component" value="Unassembled WGS sequence"/>
</dbReference>
<dbReference type="GO" id="GO:0009103">
    <property type="term" value="P:lipopolysaccharide biosynthetic process"/>
    <property type="evidence" value="ECO:0007669"/>
    <property type="project" value="UniProtKB-ARBA"/>
</dbReference>
<evidence type="ECO:0000256" key="3">
    <source>
        <dbReference type="ARBA" id="ARBA00022676"/>
    </source>
</evidence>
<sequence>MKWSRLDWILLLAVTLLAAGLRFYRLGEVPPGFQFDEAFNAIDARLVLQGHRPLFLPANAGREVLYTYWQALLASLFGLNVYTLRLASALAGIVAVPATYLLLRTLLRQGSRAIALFTSLALCLSLWHIHFSHYGIRVITMPVIFSGLFGLYWLGHHGSSRRVRLAAYGLAGVLAGLSVWTHPTGRFVPFVLILYTAWLWWRSPAHRRLHLDSPVGGLLLTGAVAFLVFLPLGLEFYRHPEFFFGHASEVSVFAPRVGGDAPWRVLMGNFFRVLGMFSVAGDREWTHNLAGRPVFDPLMAIPFYIGLILWAERLWRRRGEAGDVDALALLALWAGIMLFPSILSEAAPNYSRTLPALPALFVPVGLGLHWLWERRHPVPWLGPALVAVIVPVSGGLAAYDYFGRFANSPEVYYMYDAEKLDALAYLAELTGDNQVYLSQLWGDMHATVFYLRGNLGIKSLDTTDTLVLPPPGQGAVYAFPPEQKRRAERLAESWPALRLDVVPDRYGEPLLYTLALRPEDAQEWPAPYEPTQTHTAAFQGAPTLLGMRPESDAPALRLYWRADEPMGQSLTSFVHLLDQDGHRVAQMDKLPGNGSYATIHWTPGERVIDRYPLNVLDLCAGGETLRVQVGWYQAGVEGALDAQPLRRADAPGHTALAGQMTLPFIGQPPAQMEPPVRLDLPLREDLALVGYGLTGEDLQAGAPVTLDLYWHSTRPADAPPPTEEPVTLYLARTGQREVLWEGQLAPEGYWAAGEVLCRRLRLRLPAEAAPGTYRLEVDLNEARSPDPTPLADLTLGPSTRLFQPPALTLSTEAILGEPDGSHGQARLLGLATLDWQSPQENPAGAPSLAVDLVWEARSPFPSSYKVFVHLVDQHGQIVAQSDAVPGPDYPVTRWLPGEVVVDRHILAVSGELPPGRYQLFAGLYDPVSAQRLPAYDGTAQRLPDDRVSLGEVTWPPAAP</sequence>
<accession>A0A540VGD5</accession>
<evidence type="ECO:0000256" key="6">
    <source>
        <dbReference type="ARBA" id="ARBA00022989"/>
    </source>
</evidence>
<name>A0A540VGD5_9CHLR</name>
<evidence type="ECO:0000259" key="9">
    <source>
        <dbReference type="Pfam" id="PF02366"/>
    </source>
</evidence>
<keyword evidence="11" id="KW-1185">Reference proteome</keyword>
<feature type="transmembrane region" description="Helical" evidence="8">
    <location>
        <begin position="134"/>
        <end position="153"/>
    </location>
</feature>
<dbReference type="OrthoDB" id="162228at2"/>
<keyword evidence="5 8" id="KW-0812">Transmembrane</keyword>
<dbReference type="Pfam" id="PF02366">
    <property type="entry name" value="PMT"/>
    <property type="match status" value="1"/>
</dbReference>
<feature type="transmembrane region" description="Helical" evidence="8">
    <location>
        <begin position="187"/>
        <end position="203"/>
    </location>
</feature>
<feature type="domain" description="ArnT-like N-terminal" evidence="9">
    <location>
        <begin position="74"/>
        <end position="237"/>
    </location>
</feature>
<keyword evidence="6 8" id="KW-1133">Transmembrane helix</keyword>
<comment type="caution">
    <text evidence="10">The sequence shown here is derived from an EMBL/GenBank/DDBJ whole genome shotgun (WGS) entry which is preliminary data.</text>
</comment>
<feature type="transmembrane region" description="Helical" evidence="8">
    <location>
        <begin position="294"/>
        <end position="312"/>
    </location>
</feature>
<feature type="transmembrane region" description="Helical" evidence="8">
    <location>
        <begin position="110"/>
        <end position="128"/>
    </location>
</feature>
<dbReference type="InterPro" id="IPR050297">
    <property type="entry name" value="LipidA_mod_glycosyltrf_83"/>
</dbReference>
<keyword evidence="7 8" id="KW-0472">Membrane</keyword>
<evidence type="ECO:0000256" key="1">
    <source>
        <dbReference type="ARBA" id="ARBA00004651"/>
    </source>
</evidence>
<comment type="subcellular location">
    <subcellularLocation>
        <location evidence="1">Cell membrane</location>
        <topology evidence="1">Multi-pass membrane protein</topology>
    </subcellularLocation>
</comment>
<protein>
    <submittedName>
        <fullName evidence="10">Phospholipid carrier-dependent glycosyltransferase</fullName>
    </submittedName>
</protein>
<dbReference type="GO" id="GO:0005886">
    <property type="term" value="C:plasma membrane"/>
    <property type="evidence" value="ECO:0007669"/>
    <property type="project" value="UniProtKB-SubCell"/>
</dbReference>
<dbReference type="GO" id="GO:0010041">
    <property type="term" value="P:response to iron(III) ion"/>
    <property type="evidence" value="ECO:0007669"/>
    <property type="project" value="TreeGrafter"/>
</dbReference>
<feature type="transmembrane region" description="Helical" evidence="8">
    <location>
        <begin position="215"/>
        <end position="234"/>
    </location>
</feature>
<keyword evidence="3" id="KW-0328">Glycosyltransferase</keyword>
<evidence type="ECO:0000313" key="10">
    <source>
        <dbReference type="EMBL" id="TQE95807.1"/>
    </source>
</evidence>
<dbReference type="PANTHER" id="PTHR33908:SF3">
    <property type="entry name" value="UNDECAPRENYL PHOSPHATE-ALPHA-4-AMINO-4-DEOXY-L-ARABINOSE ARABINOSYL TRANSFERASE"/>
    <property type="match status" value="1"/>
</dbReference>
<keyword evidence="4 10" id="KW-0808">Transferase</keyword>
<feature type="transmembrane region" description="Helical" evidence="8">
    <location>
        <begin position="165"/>
        <end position="181"/>
    </location>
</feature>
<organism evidence="10 11">
    <name type="scientific">Litorilinea aerophila</name>
    <dbReference type="NCBI Taxonomy" id="1204385"/>
    <lineage>
        <taxon>Bacteria</taxon>
        <taxon>Bacillati</taxon>
        <taxon>Chloroflexota</taxon>
        <taxon>Caldilineae</taxon>
        <taxon>Caldilineales</taxon>
        <taxon>Caldilineaceae</taxon>
        <taxon>Litorilinea</taxon>
    </lineage>
</organism>
<dbReference type="GO" id="GO:0006493">
    <property type="term" value="P:protein O-linked glycosylation"/>
    <property type="evidence" value="ECO:0007669"/>
    <property type="project" value="InterPro"/>
</dbReference>
<evidence type="ECO:0000256" key="4">
    <source>
        <dbReference type="ARBA" id="ARBA00022679"/>
    </source>
</evidence>
<evidence type="ECO:0000256" key="8">
    <source>
        <dbReference type="SAM" id="Phobius"/>
    </source>
</evidence>
<keyword evidence="2" id="KW-1003">Cell membrane</keyword>
<dbReference type="GO" id="GO:0016763">
    <property type="term" value="F:pentosyltransferase activity"/>
    <property type="evidence" value="ECO:0007669"/>
    <property type="project" value="TreeGrafter"/>
</dbReference>
<gene>
    <name evidence="10" type="ORF">FKZ61_10225</name>
</gene>
<evidence type="ECO:0000256" key="2">
    <source>
        <dbReference type="ARBA" id="ARBA00022475"/>
    </source>
</evidence>
<evidence type="ECO:0000313" key="11">
    <source>
        <dbReference type="Proteomes" id="UP000317371"/>
    </source>
</evidence>
<dbReference type="PANTHER" id="PTHR33908">
    <property type="entry name" value="MANNOSYLTRANSFERASE YKCB-RELATED"/>
    <property type="match status" value="1"/>
</dbReference>
<feature type="transmembrane region" description="Helical" evidence="8">
    <location>
        <begin position="324"/>
        <end position="343"/>
    </location>
</feature>
<dbReference type="EMBL" id="VIGC01000011">
    <property type="protein sequence ID" value="TQE95807.1"/>
    <property type="molecule type" value="Genomic_DNA"/>
</dbReference>
<feature type="transmembrane region" description="Helical" evidence="8">
    <location>
        <begin position="82"/>
        <end position="103"/>
    </location>
</feature>
<dbReference type="InterPro" id="IPR003342">
    <property type="entry name" value="ArnT-like_N"/>
</dbReference>
<evidence type="ECO:0000256" key="5">
    <source>
        <dbReference type="ARBA" id="ARBA00022692"/>
    </source>
</evidence>
<dbReference type="InParanoid" id="A0A540VGD5"/>
<evidence type="ECO:0000256" key="7">
    <source>
        <dbReference type="ARBA" id="ARBA00023136"/>
    </source>
</evidence>
<reference evidence="10 11" key="1">
    <citation type="submission" date="2019-06" db="EMBL/GenBank/DDBJ databases">
        <title>Genome sequence of Litorilinea aerophila BAA-2444.</title>
        <authorList>
            <person name="Maclea K.S."/>
            <person name="Maurais E.G."/>
            <person name="Iannazzi L.C."/>
        </authorList>
    </citation>
    <scope>NUCLEOTIDE SEQUENCE [LARGE SCALE GENOMIC DNA]</scope>
    <source>
        <strain evidence="10 11">ATCC BAA-2444</strain>
    </source>
</reference>